<reference evidence="2 3" key="1">
    <citation type="journal article" date="2018" name="Biotechnol. Biofuels">
        <title>Integrative visual omics of the white-rot fungus Polyporus brumalis exposes the biotechnological potential of its oxidative enzymes for delignifying raw plant biomass.</title>
        <authorList>
            <person name="Miyauchi S."/>
            <person name="Rancon A."/>
            <person name="Drula E."/>
            <person name="Hage H."/>
            <person name="Chaduli D."/>
            <person name="Favel A."/>
            <person name="Grisel S."/>
            <person name="Henrissat B."/>
            <person name="Herpoel-Gimbert I."/>
            <person name="Ruiz-Duenas F.J."/>
            <person name="Chevret D."/>
            <person name="Hainaut M."/>
            <person name="Lin J."/>
            <person name="Wang M."/>
            <person name="Pangilinan J."/>
            <person name="Lipzen A."/>
            <person name="Lesage-Meessen L."/>
            <person name="Navarro D."/>
            <person name="Riley R."/>
            <person name="Grigoriev I.V."/>
            <person name="Zhou S."/>
            <person name="Raouche S."/>
            <person name="Rosso M.N."/>
        </authorList>
    </citation>
    <scope>NUCLEOTIDE SEQUENCE [LARGE SCALE GENOMIC DNA]</scope>
    <source>
        <strain evidence="2 3">BRFM 1820</strain>
    </source>
</reference>
<keyword evidence="3" id="KW-1185">Reference proteome</keyword>
<accession>A0A371DM93</accession>
<gene>
    <name evidence="2" type="ORF">OH76DRAFT_1479427</name>
</gene>
<dbReference type="AlphaFoldDB" id="A0A371DM93"/>
<dbReference type="EMBL" id="KZ857386">
    <property type="protein sequence ID" value="RDX53626.1"/>
    <property type="molecule type" value="Genomic_DNA"/>
</dbReference>
<organism evidence="2 3">
    <name type="scientific">Lentinus brumalis</name>
    <dbReference type="NCBI Taxonomy" id="2498619"/>
    <lineage>
        <taxon>Eukaryota</taxon>
        <taxon>Fungi</taxon>
        <taxon>Dikarya</taxon>
        <taxon>Basidiomycota</taxon>
        <taxon>Agaricomycotina</taxon>
        <taxon>Agaricomycetes</taxon>
        <taxon>Polyporales</taxon>
        <taxon>Polyporaceae</taxon>
        <taxon>Lentinus</taxon>
    </lineage>
</organism>
<dbReference type="PROSITE" id="PS50096">
    <property type="entry name" value="IQ"/>
    <property type="match status" value="1"/>
</dbReference>
<feature type="region of interest" description="Disordered" evidence="1">
    <location>
        <begin position="99"/>
        <end position="157"/>
    </location>
</feature>
<evidence type="ECO:0000313" key="3">
    <source>
        <dbReference type="Proteomes" id="UP000256964"/>
    </source>
</evidence>
<evidence type="ECO:0000313" key="2">
    <source>
        <dbReference type="EMBL" id="RDX53626.1"/>
    </source>
</evidence>
<dbReference type="Proteomes" id="UP000256964">
    <property type="component" value="Unassembled WGS sequence"/>
</dbReference>
<protein>
    <submittedName>
        <fullName evidence="2">Uncharacterized protein</fullName>
    </submittedName>
</protein>
<name>A0A371DM93_9APHY</name>
<sequence>MFKAVALFVRRRYELYVRPYVTDILAFDKLLRAHGAIISGPIALHYFVPDSFATPRHLDIYLPGPTFHSFVRIVGGRTGLNWKYIPRRVAKRYPSQPYDDMNDYVSHERPRYHRPTRASTPSPHLDQAADDSDSHLRHGFANESSDDNDSDSNSSDIDRSELFCELEQYNPHRPSIVYGKGFRGMRTYRTTTGRRVNVISSRSRNPITPLRFFWSSLMMNFIAPDSCFCGFPTATLVHMGTLKVESPGGWERAVRARYESRGFTFDGSLRSALDMWDYMFFGEQNLLALDFRDNFDASRAVMPLQRTVRGWLPDPDWKSRV</sequence>
<evidence type="ECO:0000256" key="1">
    <source>
        <dbReference type="SAM" id="MobiDB-lite"/>
    </source>
</evidence>
<proteinExistence type="predicted"/>